<evidence type="ECO:0000256" key="2">
    <source>
        <dbReference type="SAM" id="SignalP"/>
    </source>
</evidence>
<organism evidence="3 4">
    <name type="scientific">Absidia repens</name>
    <dbReference type="NCBI Taxonomy" id="90262"/>
    <lineage>
        <taxon>Eukaryota</taxon>
        <taxon>Fungi</taxon>
        <taxon>Fungi incertae sedis</taxon>
        <taxon>Mucoromycota</taxon>
        <taxon>Mucoromycotina</taxon>
        <taxon>Mucoromycetes</taxon>
        <taxon>Mucorales</taxon>
        <taxon>Cunninghamellaceae</taxon>
        <taxon>Absidia</taxon>
    </lineage>
</organism>
<feature type="region of interest" description="Disordered" evidence="1">
    <location>
        <begin position="544"/>
        <end position="569"/>
    </location>
</feature>
<feature type="region of interest" description="Disordered" evidence="1">
    <location>
        <begin position="345"/>
        <end position="372"/>
    </location>
</feature>
<dbReference type="AlphaFoldDB" id="A0A1X2I4D7"/>
<comment type="caution">
    <text evidence="3">The sequence shown here is derived from an EMBL/GenBank/DDBJ whole genome shotgun (WGS) entry which is preliminary data.</text>
</comment>
<gene>
    <name evidence="3" type="ORF">BCR42DRAFT_423897</name>
</gene>
<dbReference type="EMBL" id="MCGE01000028">
    <property type="protein sequence ID" value="ORZ09179.1"/>
    <property type="molecule type" value="Genomic_DNA"/>
</dbReference>
<feature type="compositionally biased region" description="Low complexity" evidence="1">
    <location>
        <begin position="548"/>
        <end position="557"/>
    </location>
</feature>
<feature type="non-terminal residue" evidence="3">
    <location>
        <position position="664"/>
    </location>
</feature>
<feature type="chain" id="PRO_5012665352" evidence="2">
    <location>
        <begin position="19"/>
        <end position="664"/>
    </location>
</feature>
<reference evidence="3 4" key="1">
    <citation type="submission" date="2016-07" db="EMBL/GenBank/DDBJ databases">
        <title>Pervasive Adenine N6-methylation of Active Genes in Fungi.</title>
        <authorList>
            <consortium name="DOE Joint Genome Institute"/>
            <person name="Mondo S.J."/>
            <person name="Dannebaum R.O."/>
            <person name="Kuo R.C."/>
            <person name="Labutti K."/>
            <person name="Haridas S."/>
            <person name="Kuo A."/>
            <person name="Salamov A."/>
            <person name="Ahrendt S.R."/>
            <person name="Lipzen A."/>
            <person name="Sullivan W."/>
            <person name="Andreopoulos W.B."/>
            <person name="Clum A."/>
            <person name="Lindquist E."/>
            <person name="Daum C."/>
            <person name="Ramamoorthy G.K."/>
            <person name="Gryganskyi A."/>
            <person name="Culley D."/>
            <person name="Magnuson J.K."/>
            <person name="James T.Y."/>
            <person name="O'Malley M.A."/>
            <person name="Stajich J.E."/>
            <person name="Spatafora J.W."/>
            <person name="Visel A."/>
            <person name="Grigoriev I.V."/>
        </authorList>
    </citation>
    <scope>NUCLEOTIDE SEQUENCE [LARGE SCALE GENOMIC DNA]</scope>
    <source>
        <strain evidence="3 4">NRRL 1336</strain>
    </source>
</reference>
<keyword evidence="2" id="KW-0732">Signal</keyword>
<name>A0A1X2I4D7_9FUNG</name>
<protein>
    <submittedName>
        <fullName evidence="3">Uncharacterized protein</fullName>
    </submittedName>
</protein>
<dbReference type="Proteomes" id="UP000193560">
    <property type="component" value="Unassembled WGS sequence"/>
</dbReference>
<evidence type="ECO:0000313" key="4">
    <source>
        <dbReference type="Proteomes" id="UP000193560"/>
    </source>
</evidence>
<accession>A0A1X2I4D7</accession>
<feature type="signal peptide" evidence="2">
    <location>
        <begin position="1"/>
        <end position="18"/>
    </location>
</feature>
<dbReference type="OrthoDB" id="2286469at2759"/>
<proteinExistence type="predicted"/>
<sequence length="664" mass="78042">MPTLRLLFILLFTCVVFGHIIKRPSYESFTPAHLHINDNKTIDEANLPVCPLDASTSQRHAHDDIQSTTPLSRLADSKLPHLIASLKSSTLAVLEQTTEKLHHTLNMTKKMVLEVEYAHYIKQVTDYTHRIGDGLMRVYVRPLTYGIRRAVWPLVYGLNDRKDDMIQLVDDIYVNPGLEWHIFTTRMTGYWMNLCRHLGIDSSIRHLRQQILKRLSSSSTAKTAENMPPFSHLDDLFKTMLETDYHSKFYRQQMAQYYQWLSPQDQARVLYSKREFIHWAKDGASKTHEFVIQTQQDWIQLMQSLYHDMEIMLNCLSLPPPTTFVMTMDCSPKNRRQALLLLSPTTTPTTNTKGSHHIKTDHGRTGTGSSSKRQRYQWMFELEQIHRELKTTIDCICPRQLNNDDDPTANTHNRHQQQRHQQRVLIDGAFTHTTDHEQQHQNNPTANLDSIDMLADLKKTMKRRYARLDKELHRLFFKATPPHDHQPMHYIYERLRENVSAMNKSTYDNYLTQLILSWTSMMANTLDMANSVADDMSWLLRKQQENSTTSTRVTTETPNSNSHGNDKDTRIYQQHEGSMELIWTSAQRKMERNNHQLINQWELIFTDMDQELQAAWLDMLDMVEETHQSSFERVKNFWYYNKVRLSNFFSSLFQYDHDTSMNVV</sequence>
<evidence type="ECO:0000256" key="1">
    <source>
        <dbReference type="SAM" id="MobiDB-lite"/>
    </source>
</evidence>
<evidence type="ECO:0000313" key="3">
    <source>
        <dbReference type="EMBL" id="ORZ09179.1"/>
    </source>
</evidence>
<keyword evidence="4" id="KW-1185">Reference proteome</keyword>